<evidence type="ECO:0000256" key="1">
    <source>
        <dbReference type="SAM" id="MobiDB-lite"/>
    </source>
</evidence>
<evidence type="ECO:0000313" key="3">
    <source>
        <dbReference type="Proteomes" id="UP000179807"/>
    </source>
</evidence>
<feature type="region of interest" description="Disordered" evidence="1">
    <location>
        <begin position="1743"/>
        <end position="1769"/>
    </location>
</feature>
<protein>
    <submittedName>
        <fullName evidence="2">Uncharacterized protein</fullName>
    </submittedName>
</protein>
<dbReference type="GeneID" id="94849165"/>
<gene>
    <name evidence="2" type="ORF">TRFO_42723</name>
</gene>
<dbReference type="EMBL" id="MLAK01000277">
    <property type="protein sequence ID" value="OHT15056.1"/>
    <property type="molecule type" value="Genomic_DNA"/>
</dbReference>
<feature type="compositionally biased region" description="Basic residues" evidence="1">
    <location>
        <begin position="1750"/>
        <end position="1769"/>
    </location>
</feature>
<dbReference type="VEuPathDB" id="TrichDB:TRFO_42723"/>
<organism evidence="2 3">
    <name type="scientific">Tritrichomonas foetus</name>
    <dbReference type="NCBI Taxonomy" id="1144522"/>
    <lineage>
        <taxon>Eukaryota</taxon>
        <taxon>Metamonada</taxon>
        <taxon>Parabasalia</taxon>
        <taxon>Tritrichomonadida</taxon>
        <taxon>Tritrichomonadidae</taxon>
        <taxon>Tritrichomonas</taxon>
    </lineage>
</organism>
<comment type="caution">
    <text evidence="2">The sequence shown here is derived from an EMBL/GenBank/DDBJ whole genome shotgun (WGS) entry which is preliminary data.</text>
</comment>
<dbReference type="RefSeq" id="XP_068368192.1">
    <property type="nucleotide sequence ID" value="XM_068514461.1"/>
</dbReference>
<dbReference type="Proteomes" id="UP000179807">
    <property type="component" value="Unassembled WGS sequence"/>
</dbReference>
<evidence type="ECO:0000313" key="2">
    <source>
        <dbReference type="EMBL" id="OHT15056.1"/>
    </source>
</evidence>
<dbReference type="OrthoDB" id="10579137at2759"/>
<sequence>MDAIDWKSLTPETVDTLRDIPWQYVQALGQLKIWDKFIDSFYDEDLCKHSIGVLLKSNVRKNFLKDLSSDKIIKLLDTVNPMIRRHILNMLIENYDCSEKSMQIGQSLLENIHQHLWAFDHTKEIFSLQPKDLIVTAMRARIRNTKAPLMLWRKAVNPENSYKNIRDFSDVSYEYLNSDHFAHCRQLAKRNDFADIIADLLIEALDVYEERLNCNDSKDDSSLNIYFCVVKPAFTNFWNFSGVWNQRKEIYAKVREALLKFPYSKTSLSPIYDFMTNLSLDQSYFNLDLFISHKILTTNDFMDSILPKALENDFKKPLKDTIIAKNLVTRIFSCQNMNVLNFYNALKSISNENEKLSFVWPKLLEFSEEKIYHDAKKGSFYLLEHLLGTFNWNANGIDTFYDFSTQYISYSYEWVIKIVNHIVQTILDEREELVKENSTKYSKKVLSLFYCLTQRYSFNSSEFYKNIMKTPFYLLNAEQRDKILMDVICEPNGKNLSYEINNITPTIYLNLCLAFHDLKKMVAVFNRTNKDQSDEYGFIKNVSINFPTSLTQKSRKVEEYKGTVHVFERQVIPLLRNKSQEISQSGYLLYIEFVKKLLSHSIEINNESFYKLASEVHDRLCRFLNTNLPAYQQWLIYLFIENVCTPLSIYVGMKAHKNYPTYLYNNIIIKFPFTTDSEDLTMWRIIPNLVQNSKFSKYPGIGNVCAQILEKLVNRLFMEIPPGFSFKNTTPNFSYFEITEPNSQEKMESLKTLYNAKAELKYTLLHSKKILKNVISSSEILNTPPTGYSIDPSLLRPNLIKSFEIERVSQDVAPFIRLVKIINEKIDNYDPVNYSHSSTTLIQMLISLLRSQFVNQQYTCDLPEIKFDYTQQNTLQTYRNKIKSFDTSYTLTKDTKNFIKTLRPEINSFILNLIRDEAFDFELLEKVLGFVPLTKEQAKQKIDKIPPKLSLTIEFGYKCDPSVELMLMKKDAQPPEKKRVCKECGQKITIHNHKKVSKKQFVHESWMDIISWDIIKPILNFDKESFCDIMQTKGYLLFNYVNILFKNLKDNKYPCQVDNFDFVAHLLNLCFKDILVEDAEPTPEDPNPKPSPTLFCDDEGNIASQLTPFAVKNARVTGTAKSEGLAKFKSTKVLIAYITSILSLPVTVNRVNNDIYADSLIEILSMSPSDVKQLIGNDNYSYYADHLTNALIKHISFGKDIKIKNWSLTFNDKLIECFFRLFTCDAIHHVALEIVNKKLQMMSDVESRNAIVSAFVSVLLNNTMSFTLHTRTRTVAWCVDPRYVGSPLPKYCLDFLDSLGVDEKCHIDVRKTIVAGCVAYFRGQEVVDSDPVQFTELFEIMKKLYTKAKNQMAPFFCQIVCPSFCEKLVSSQPSFASIMPAKSDPSNLLTGMSFGEISMPHSKKWKVQFDLFVSEFIGASLLLKEDIIIQLVVQVLNNLSIRGGESAKKISVFITAALKECNVIRLSTYFIKFICDFCLQELHQSFTGLTENFISIFTRIRECIDTVNEKQTNRFWEKNDFYSDNYDLLEKTCNAFFQSFQDTINNLEKEDVKCAHDIAKRVLEALNGKSNPTLYFTAFEKLRQLLYIISDDEFYEVKISNYELLNNDNNNNGSNEGNNREESSVKNDTNLLKLLGFIKRTSPLFRIGLTQYPVFVENEIALNKNNITPKVLDEISSWTIDIYSDPKVRSIIQGLLATIRNKEFFENKELSAYVNKLWIYMDIESYYTQDLAYIAVKKEKSDEYELSQKVSRRSSRAPKQAPRKRGGYK</sequence>
<proteinExistence type="predicted"/>
<reference evidence="2" key="1">
    <citation type="submission" date="2016-10" db="EMBL/GenBank/DDBJ databases">
        <authorList>
            <person name="Benchimol M."/>
            <person name="Almeida L.G."/>
            <person name="Vasconcelos A.T."/>
            <person name="Perreira-Neves A."/>
            <person name="Rosa I.A."/>
            <person name="Tasca T."/>
            <person name="Bogo M.R."/>
            <person name="de Souza W."/>
        </authorList>
    </citation>
    <scope>NUCLEOTIDE SEQUENCE [LARGE SCALE GENOMIC DNA]</scope>
    <source>
        <strain evidence="2">K</strain>
    </source>
</reference>
<accession>A0A1J4KVZ0</accession>
<keyword evidence="3" id="KW-1185">Reference proteome</keyword>
<name>A0A1J4KVZ0_9EUKA</name>